<feature type="transmembrane region" description="Helical" evidence="5">
    <location>
        <begin position="303"/>
        <end position="327"/>
    </location>
</feature>
<name>A0A6N9H745_9MICO</name>
<evidence type="ECO:0000256" key="1">
    <source>
        <dbReference type="ARBA" id="ARBA00004651"/>
    </source>
</evidence>
<protein>
    <submittedName>
        <fullName evidence="7">MFS transporter</fullName>
    </submittedName>
</protein>
<dbReference type="Pfam" id="PF07690">
    <property type="entry name" value="MFS_1"/>
    <property type="match status" value="1"/>
</dbReference>
<keyword evidence="2 5" id="KW-0812">Transmembrane</keyword>
<reference evidence="7 8" key="1">
    <citation type="submission" date="2020-01" db="EMBL/GenBank/DDBJ databases">
        <authorList>
            <person name="Deng T."/>
        </authorList>
    </citation>
    <scope>NUCLEOTIDE SEQUENCE [LARGE SCALE GENOMIC DNA]</scope>
    <source>
        <strain evidence="7 8">5221</strain>
    </source>
</reference>
<keyword evidence="3 5" id="KW-1133">Transmembrane helix</keyword>
<accession>A0A6N9H745</accession>
<dbReference type="GO" id="GO:0022857">
    <property type="term" value="F:transmembrane transporter activity"/>
    <property type="evidence" value="ECO:0007669"/>
    <property type="project" value="InterPro"/>
</dbReference>
<gene>
    <name evidence="7" type="ORF">GSY69_07740</name>
</gene>
<feature type="transmembrane region" description="Helical" evidence="5">
    <location>
        <begin position="17"/>
        <end position="39"/>
    </location>
</feature>
<comment type="subcellular location">
    <subcellularLocation>
        <location evidence="1">Cell membrane</location>
        <topology evidence="1">Multi-pass membrane protein</topology>
    </subcellularLocation>
</comment>
<dbReference type="CDD" id="cd17321">
    <property type="entry name" value="MFS_MMR_MDR_like"/>
    <property type="match status" value="1"/>
</dbReference>
<dbReference type="PROSITE" id="PS50850">
    <property type="entry name" value="MFS"/>
    <property type="match status" value="1"/>
</dbReference>
<dbReference type="Gene3D" id="1.20.1250.20">
    <property type="entry name" value="MFS general substrate transporter like domains"/>
    <property type="match status" value="1"/>
</dbReference>
<feature type="domain" description="Major facilitator superfamily (MFS) profile" evidence="6">
    <location>
        <begin position="17"/>
        <end position="466"/>
    </location>
</feature>
<dbReference type="InterPro" id="IPR011701">
    <property type="entry name" value="MFS"/>
</dbReference>
<feature type="transmembrane region" description="Helical" evidence="5">
    <location>
        <begin position="141"/>
        <end position="164"/>
    </location>
</feature>
<feature type="transmembrane region" description="Helical" evidence="5">
    <location>
        <begin position="51"/>
        <end position="71"/>
    </location>
</feature>
<dbReference type="Proteomes" id="UP000469215">
    <property type="component" value="Unassembled WGS sequence"/>
</dbReference>
<proteinExistence type="predicted"/>
<sequence>MPTAPPLTLSSAAGRRLLAACVAGSGMVFLDGTIANVALPRIGQDMHASLAQLQWVINAYTLTLAGLIIVGGSLGDRLGRKRVYVWGVWAFALASAAVAASPTAGLLIAARLVQGVAAALLTPGSLAILQSSFAQGDRLRAIGAWSGMLGAATAAGPVVGGFFVSIDWRLGFLINVPLALVVLWLLRPAPETRDEGAAGGLDVPGMLLAPTALAGLTWALTGWGDPASVPGGRTGVLAAAGVAALAAVAFVLAERRGAHPMLPLSIFSSRAFSAVNLATLFVYAGFTGAGLFLTLFLQTTAGYSPLAAGAATVPVSLVMLGLSGYFGGVANRRGPRGPMVAGMLTVAAALLWLGFAPSRPNYPVHLLPPLLLQGLGMSLLVSPLTGVALAAAPERYSGIASGVSNAVSRTAGLIAVAALPLLVGLSGAQYAQPAAVALAFSSTMGWCAGALVMGAAITLWGLRGYRAPAPEGSDA</sequence>
<feature type="transmembrane region" description="Helical" evidence="5">
    <location>
        <begin position="370"/>
        <end position="392"/>
    </location>
</feature>
<evidence type="ECO:0000256" key="3">
    <source>
        <dbReference type="ARBA" id="ARBA00022989"/>
    </source>
</evidence>
<dbReference type="RefSeq" id="WP_160953290.1">
    <property type="nucleotide sequence ID" value="NZ_WWEQ01000027.1"/>
</dbReference>
<evidence type="ECO:0000313" key="7">
    <source>
        <dbReference type="EMBL" id="MYM19860.1"/>
    </source>
</evidence>
<feature type="transmembrane region" description="Helical" evidence="5">
    <location>
        <begin position="198"/>
        <end position="220"/>
    </location>
</feature>
<dbReference type="InterPro" id="IPR020846">
    <property type="entry name" value="MFS_dom"/>
</dbReference>
<dbReference type="GO" id="GO:0005886">
    <property type="term" value="C:plasma membrane"/>
    <property type="evidence" value="ECO:0007669"/>
    <property type="project" value="UniProtKB-SubCell"/>
</dbReference>
<keyword evidence="8" id="KW-1185">Reference proteome</keyword>
<comment type="caution">
    <text evidence="7">The sequence shown here is derived from an EMBL/GenBank/DDBJ whole genome shotgun (WGS) entry which is preliminary data.</text>
</comment>
<dbReference type="Gene3D" id="1.20.1720.10">
    <property type="entry name" value="Multidrug resistance protein D"/>
    <property type="match status" value="1"/>
</dbReference>
<feature type="transmembrane region" description="Helical" evidence="5">
    <location>
        <begin position="443"/>
        <end position="462"/>
    </location>
</feature>
<evidence type="ECO:0000313" key="8">
    <source>
        <dbReference type="Proteomes" id="UP000469215"/>
    </source>
</evidence>
<organism evidence="7 8">
    <name type="scientific">Brevibacterium rongguiense</name>
    <dbReference type="NCBI Taxonomy" id="2695267"/>
    <lineage>
        <taxon>Bacteria</taxon>
        <taxon>Bacillati</taxon>
        <taxon>Actinomycetota</taxon>
        <taxon>Actinomycetes</taxon>
        <taxon>Micrococcales</taxon>
        <taxon>Brevibacteriaceae</taxon>
        <taxon>Brevibacterium</taxon>
    </lineage>
</organism>
<dbReference type="SUPFAM" id="SSF103473">
    <property type="entry name" value="MFS general substrate transporter"/>
    <property type="match status" value="1"/>
</dbReference>
<dbReference type="InterPro" id="IPR036259">
    <property type="entry name" value="MFS_trans_sf"/>
</dbReference>
<keyword evidence="4 5" id="KW-0472">Membrane</keyword>
<feature type="transmembrane region" description="Helical" evidence="5">
    <location>
        <begin position="413"/>
        <end position="431"/>
    </location>
</feature>
<dbReference type="PANTHER" id="PTHR42718:SF42">
    <property type="entry name" value="EXPORT PROTEIN"/>
    <property type="match status" value="1"/>
</dbReference>
<feature type="transmembrane region" description="Helical" evidence="5">
    <location>
        <begin position="274"/>
        <end position="297"/>
    </location>
</feature>
<dbReference type="AlphaFoldDB" id="A0A6N9H745"/>
<evidence type="ECO:0000256" key="5">
    <source>
        <dbReference type="SAM" id="Phobius"/>
    </source>
</evidence>
<feature type="transmembrane region" description="Helical" evidence="5">
    <location>
        <begin position="83"/>
        <end position="100"/>
    </location>
</feature>
<evidence type="ECO:0000259" key="6">
    <source>
        <dbReference type="PROSITE" id="PS50850"/>
    </source>
</evidence>
<evidence type="ECO:0000256" key="4">
    <source>
        <dbReference type="ARBA" id="ARBA00023136"/>
    </source>
</evidence>
<dbReference type="PANTHER" id="PTHR42718">
    <property type="entry name" value="MAJOR FACILITATOR SUPERFAMILY MULTIDRUG TRANSPORTER MFSC"/>
    <property type="match status" value="1"/>
</dbReference>
<dbReference type="EMBL" id="WWEQ01000027">
    <property type="protein sequence ID" value="MYM19860.1"/>
    <property type="molecule type" value="Genomic_DNA"/>
</dbReference>
<feature type="transmembrane region" description="Helical" evidence="5">
    <location>
        <begin position="232"/>
        <end position="253"/>
    </location>
</feature>
<feature type="transmembrane region" description="Helical" evidence="5">
    <location>
        <begin position="339"/>
        <end position="358"/>
    </location>
</feature>
<evidence type="ECO:0000256" key="2">
    <source>
        <dbReference type="ARBA" id="ARBA00022692"/>
    </source>
</evidence>
<feature type="transmembrane region" description="Helical" evidence="5">
    <location>
        <begin position="170"/>
        <end position="186"/>
    </location>
</feature>
<feature type="transmembrane region" description="Helical" evidence="5">
    <location>
        <begin position="106"/>
        <end position="129"/>
    </location>
</feature>